<sequence length="1612" mass="177274">MIDHGARYFALASRNPALPPETILHLENKGATVRAFSLDVSSMDSLVETHQEIVSSMPPIAGVANGALVVRDHPFDGLSFEDLEAVFKPKVIGSQNLDNIFFSTPLDFFILFSSIASIVGKPAQSSYNAANLFMSTLAEKRRSRGLAASTMHFGMLLGLGFIHGQVGSTLEARFRQDDLPAIPESQFHYVFAQAVLSGHPNSGLSPQVVAGLGTEVDTPWRAIPMFTHCRIKRDEKRSRGKRQPQKDSVQSIQGLLKEADGLECALSILKAAVGRRISSALGLPGETIEEHLGLISLGFDSLIAIEVRSWLLKMLEVKIPVLKLLGGSSLLDICHDILNQLPSSLKPWDTSNGSKTEQAPLMPDAENISRDLSNNLAESLEVARGETALATSCDQIEKTRRANREYERVGLMSYSQAQLFFLHEYLQGNAYNIAYYGSFHGHLNVSRLQEALWIVGKRHEGLRSAYLMDTNTSEPVQAVLKEPRIVLDHLTAHDDMDMQGAINGVKDFKFEIENGVTMRVTVMSHSSSVHSILFNHHHIAMDGIGWRVFISDLATAYSGELHAFPANPLPQQSIEMAKRQLASFSGHHLESDLAFWKEIYKTKPEPLPLFPFAKVNARPAQPDYEIITSNLKMTNEITKLIEQTASSIGVTPFHFYLASFATFLSRCLDVSDIAIGIVDANRPEQADMGTIGHFLNMLPVRIRVQRMEAFKIVAARSRDAATAAMAHSRAPIDVVIGDLQLPRSSRHHPLFQVAINYSKSPLGRTDFGKDGKIEWDGGVPGGHPYDLMLNVAAMSDWTFLSLIAQRNLYKASHVSLMLDWYMYALKALAQDSSLPVGSCLLLNKNDTKKAVAVGRGTNIDVPWRGTLTTRVDEIAADLPDSIAIKDDEGQVLTYAQMTNRMLQITWQLRSISPPISDGSYVAMLLDPVADAVSCILAILRLGYTWIPLDTRNHPLRLRTIVEQCQPQIILCHRSTKAMAQQVVANSGSTRIIEIDETPDYLNETSDQDASILASDSVDRQRANPAMILYTSGSTGVPKGVILSHQGLVNQIYGTTIFLRLGRETTLQQSPLGFDLMLDQIFLALCNGGTIVMAGKEGRGDPVHLAELMVRHGVTLTHFVPSEYAVLLNYGHHILTKTRSWRYAMSGGEPLGRNLRRAFCKLDCEHLELFNVYGPAEITLACARGMVPYRQSSDVHDGDSDCLLPSHNYSIEIVDADLNVLPVGFPGEICISGCGVGMGYLGRPEESEYRFVQRESIGSPAGNSRFYRSGDMGRFLPDGTLQVLGRIGGDSQVKIHGFRVELDEIANTILRTSNDAIVSAAVSWRPSQSSGILVAFVVFEAQFTRDKLEFLKWLRTNLPLPPAMTPRFIIPIERIPTTANGKTDRAAIDQLQITEPGESGGKGSSTPATLSPWEQSIKAVWEEVFSNQPVLVPGSSSKISSIRPSSDFFELGGSSILMIKLKSLLRTHFGMIISMPDLFRHSTLSAMANLLASSGHTTDDSRDGQTTPAFLRSGGVQEAIDWDLEIASLTDGLPQPRPKARLTHGKLPNGSEGLNILLTGATGFIGRHLLRHLVQHPKVARVHCIATRPNLSEKPGQMRYRPRPLGPRVRVLG</sequence>
<gene>
    <name evidence="1" type="ORF">ONZ43_g2074</name>
</gene>
<accession>A0ACC2J2Q9</accession>
<dbReference type="EMBL" id="JAPESX010000405">
    <property type="protein sequence ID" value="KAJ8121483.1"/>
    <property type="molecule type" value="Genomic_DNA"/>
</dbReference>
<proteinExistence type="predicted"/>
<dbReference type="Proteomes" id="UP001153334">
    <property type="component" value="Unassembled WGS sequence"/>
</dbReference>
<reference evidence="1" key="1">
    <citation type="submission" date="2022-11" db="EMBL/GenBank/DDBJ databases">
        <title>Genome Sequence of Nemania bipapillata.</title>
        <authorList>
            <person name="Buettner E."/>
        </authorList>
    </citation>
    <scope>NUCLEOTIDE SEQUENCE</scope>
    <source>
        <strain evidence="1">CP14</strain>
    </source>
</reference>
<keyword evidence="2" id="KW-1185">Reference proteome</keyword>
<protein>
    <submittedName>
        <fullName evidence="1">Uncharacterized protein</fullName>
    </submittedName>
</protein>
<evidence type="ECO:0000313" key="1">
    <source>
        <dbReference type="EMBL" id="KAJ8121483.1"/>
    </source>
</evidence>
<organism evidence="1 2">
    <name type="scientific">Nemania bipapillata</name>
    <dbReference type="NCBI Taxonomy" id="110536"/>
    <lineage>
        <taxon>Eukaryota</taxon>
        <taxon>Fungi</taxon>
        <taxon>Dikarya</taxon>
        <taxon>Ascomycota</taxon>
        <taxon>Pezizomycotina</taxon>
        <taxon>Sordariomycetes</taxon>
        <taxon>Xylariomycetidae</taxon>
        <taxon>Xylariales</taxon>
        <taxon>Xylariaceae</taxon>
        <taxon>Nemania</taxon>
    </lineage>
</organism>
<name>A0ACC2J2Q9_9PEZI</name>
<comment type="caution">
    <text evidence="1">The sequence shown here is derived from an EMBL/GenBank/DDBJ whole genome shotgun (WGS) entry which is preliminary data.</text>
</comment>
<evidence type="ECO:0000313" key="2">
    <source>
        <dbReference type="Proteomes" id="UP001153334"/>
    </source>
</evidence>